<dbReference type="Proteomes" id="UP000829447">
    <property type="component" value="Linkage Group LG23"/>
</dbReference>
<reference evidence="1 2" key="1">
    <citation type="journal article" date="2022" name="bioRxiv">
        <title>An ancient truncated duplication of the anti-Mullerian hormone receptor type 2 gene is a potential conserved master sex determinant in the Pangasiidae catfish family.</title>
        <authorList>
            <person name="Wen M."/>
            <person name="Pan Q."/>
            <person name="Jouanno E."/>
            <person name="Montfort J."/>
            <person name="Zahm M."/>
            <person name="Cabau C."/>
            <person name="Klopp C."/>
            <person name="Iampietro C."/>
            <person name="Roques C."/>
            <person name="Bouchez O."/>
            <person name="Castinel A."/>
            <person name="Donnadieu C."/>
            <person name="Parrinello H."/>
            <person name="Poncet C."/>
            <person name="Belmonte E."/>
            <person name="Gautier V."/>
            <person name="Avarre J.-C."/>
            <person name="Dugue R."/>
            <person name="Gustiano R."/>
            <person name="Ha T.T.T."/>
            <person name="Campet M."/>
            <person name="Sriphairoj K."/>
            <person name="Ribolli J."/>
            <person name="de Almeida F.L."/>
            <person name="Desvignes T."/>
            <person name="Postlethwait J.H."/>
            <person name="Bucao C.F."/>
            <person name="Robinson-Rechavi M."/>
            <person name="Bobe J."/>
            <person name="Herpin A."/>
            <person name="Guiguen Y."/>
        </authorList>
    </citation>
    <scope>NUCLEOTIDE SEQUENCE [LARGE SCALE GENOMIC DNA]</scope>
    <source>
        <strain evidence="1">YG-Dec2019</strain>
    </source>
</reference>
<accession>A0ACC5XKQ9</accession>
<proteinExistence type="predicted"/>
<name>A0ACC5XKQ9_PANGG</name>
<evidence type="ECO:0000313" key="2">
    <source>
        <dbReference type="Proteomes" id="UP000829447"/>
    </source>
</evidence>
<dbReference type="EMBL" id="CM040476">
    <property type="protein sequence ID" value="MCI4391913.1"/>
    <property type="molecule type" value="Genomic_DNA"/>
</dbReference>
<organism evidence="1 2">
    <name type="scientific">Pangasianodon gigas</name>
    <name type="common">Mekong giant catfish</name>
    <name type="synonym">Pangasius gigas</name>
    <dbReference type="NCBI Taxonomy" id="30993"/>
    <lineage>
        <taxon>Eukaryota</taxon>
        <taxon>Metazoa</taxon>
        <taxon>Chordata</taxon>
        <taxon>Craniata</taxon>
        <taxon>Vertebrata</taxon>
        <taxon>Euteleostomi</taxon>
        <taxon>Actinopterygii</taxon>
        <taxon>Neopterygii</taxon>
        <taxon>Teleostei</taxon>
        <taxon>Ostariophysi</taxon>
        <taxon>Siluriformes</taxon>
        <taxon>Pangasiidae</taxon>
        <taxon>Pangasianodon</taxon>
    </lineage>
</organism>
<protein>
    <submittedName>
        <fullName evidence="1">Uncharacterized protein</fullName>
    </submittedName>
</protein>
<sequence length="93" mass="9954">MLDADLQLSSSTSTLSCIPAAVDENGEEPTALQWPSVVHCAEGRACESGRGSQLVISTRSPGVSPCVLLFCHTTSLRHLFLLRGPRMKQASGW</sequence>
<evidence type="ECO:0000313" key="1">
    <source>
        <dbReference type="EMBL" id="MCI4391913.1"/>
    </source>
</evidence>
<gene>
    <name evidence="1" type="ORF">PGIGA_G00139890</name>
</gene>
<keyword evidence="2" id="KW-1185">Reference proteome</keyword>
<comment type="caution">
    <text evidence="1">The sequence shown here is derived from an EMBL/GenBank/DDBJ whole genome shotgun (WGS) entry which is preliminary data.</text>
</comment>